<protein>
    <submittedName>
        <fullName evidence="1">Uncharacterized protein</fullName>
    </submittedName>
</protein>
<dbReference type="PANTHER" id="PTHR47018">
    <property type="entry name" value="CXC DOMAIN-CONTAINING PROTEIN-RELATED"/>
    <property type="match status" value="1"/>
</dbReference>
<evidence type="ECO:0000313" key="1">
    <source>
        <dbReference type="EMBL" id="KAG7177478.1"/>
    </source>
</evidence>
<keyword evidence="2" id="KW-1185">Reference proteome</keyword>
<comment type="caution">
    <text evidence="1">The sequence shown here is derived from an EMBL/GenBank/DDBJ whole genome shotgun (WGS) entry which is preliminary data.</text>
</comment>
<reference evidence="1" key="1">
    <citation type="journal article" date="2021" name="Sci. Adv.">
        <title>The American lobster genome reveals insights on longevity, neural, and immune adaptations.</title>
        <authorList>
            <person name="Polinski J.M."/>
            <person name="Zimin A.V."/>
            <person name="Clark K.F."/>
            <person name="Kohn A.B."/>
            <person name="Sadowski N."/>
            <person name="Timp W."/>
            <person name="Ptitsyn A."/>
            <person name="Khanna P."/>
            <person name="Romanova D.Y."/>
            <person name="Williams P."/>
            <person name="Greenwood S.J."/>
            <person name="Moroz L.L."/>
            <person name="Walt D.R."/>
            <person name="Bodnar A.G."/>
        </authorList>
    </citation>
    <scope>NUCLEOTIDE SEQUENCE</scope>
    <source>
        <strain evidence="1">GMGI-L3</strain>
    </source>
</reference>
<dbReference type="Proteomes" id="UP000747542">
    <property type="component" value="Unassembled WGS sequence"/>
</dbReference>
<dbReference type="EMBL" id="JAHLQT010002184">
    <property type="protein sequence ID" value="KAG7177478.1"/>
    <property type="molecule type" value="Genomic_DNA"/>
</dbReference>
<dbReference type="AlphaFoldDB" id="A0A8J5NE10"/>
<proteinExistence type="predicted"/>
<evidence type="ECO:0000313" key="2">
    <source>
        <dbReference type="Proteomes" id="UP000747542"/>
    </source>
</evidence>
<gene>
    <name evidence="1" type="ORF">Hamer_G026069</name>
</gene>
<organism evidence="1 2">
    <name type="scientific">Homarus americanus</name>
    <name type="common">American lobster</name>
    <dbReference type="NCBI Taxonomy" id="6706"/>
    <lineage>
        <taxon>Eukaryota</taxon>
        <taxon>Metazoa</taxon>
        <taxon>Ecdysozoa</taxon>
        <taxon>Arthropoda</taxon>
        <taxon>Crustacea</taxon>
        <taxon>Multicrustacea</taxon>
        <taxon>Malacostraca</taxon>
        <taxon>Eumalacostraca</taxon>
        <taxon>Eucarida</taxon>
        <taxon>Decapoda</taxon>
        <taxon>Pleocyemata</taxon>
        <taxon>Astacidea</taxon>
        <taxon>Nephropoidea</taxon>
        <taxon>Nephropidae</taxon>
        <taxon>Homarus</taxon>
    </lineage>
</organism>
<sequence>MHAYNMIFEEDVGAAITKACELDSDSDAVHLARAAQIVRRHMFGEAKPFNGFHQECQEESVPSLLLGLVNMVLEGPSINDQIADISPAALTIAQLLRFNSFKHKRVHNATTSLTEMHSTSQESPVPLYMGMMLHAHTRNRELVDRLLHLGLSIFYDRVLRLLV</sequence>
<name>A0A8J5NE10_HOMAM</name>
<accession>A0A8J5NE10</accession>